<dbReference type="AlphaFoldDB" id="A0A1H7X061"/>
<dbReference type="EMBL" id="FOBF01000011">
    <property type="protein sequence ID" value="SEM27252.1"/>
    <property type="molecule type" value="Genomic_DNA"/>
</dbReference>
<name>A0A1H7X061_9ACTN</name>
<protein>
    <submittedName>
        <fullName evidence="2">Uncharacterized protein</fullName>
    </submittedName>
</protein>
<organism evidence="2 3">
    <name type="scientific">Nonomuraea pusilla</name>
    <dbReference type="NCBI Taxonomy" id="46177"/>
    <lineage>
        <taxon>Bacteria</taxon>
        <taxon>Bacillati</taxon>
        <taxon>Actinomycetota</taxon>
        <taxon>Actinomycetes</taxon>
        <taxon>Streptosporangiales</taxon>
        <taxon>Streptosporangiaceae</taxon>
        <taxon>Nonomuraea</taxon>
    </lineage>
</organism>
<dbReference type="Proteomes" id="UP000198953">
    <property type="component" value="Unassembled WGS sequence"/>
</dbReference>
<evidence type="ECO:0000256" key="1">
    <source>
        <dbReference type="SAM" id="MobiDB-lite"/>
    </source>
</evidence>
<sequence length="72" mass="7692">MIGSRMIMEASALDVELAALRERVTRLEEQVRALTAAALPPPDRQDDGGAAGRTPGDRLRSPRPEEAPAGAR</sequence>
<dbReference type="RefSeq" id="WP_055501356.1">
    <property type="nucleotide sequence ID" value="NZ_BBZG01000001.1"/>
</dbReference>
<feature type="region of interest" description="Disordered" evidence="1">
    <location>
        <begin position="35"/>
        <end position="72"/>
    </location>
</feature>
<proteinExistence type="predicted"/>
<gene>
    <name evidence="2" type="ORF">SAMN05660976_04696</name>
</gene>
<dbReference type="OrthoDB" id="3543557at2"/>
<reference evidence="2 3" key="1">
    <citation type="submission" date="2016-10" db="EMBL/GenBank/DDBJ databases">
        <authorList>
            <person name="de Groot N.N."/>
        </authorList>
    </citation>
    <scope>NUCLEOTIDE SEQUENCE [LARGE SCALE GENOMIC DNA]</scope>
    <source>
        <strain evidence="2 3">DSM 43357</strain>
    </source>
</reference>
<accession>A0A1H7X061</accession>
<evidence type="ECO:0000313" key="2">
    <source>
        <dbReference type="EMBL" id="SEM27252.1"/>
    </source>
</evidence>
<feature type="compositionally biased region" description="Basic and acidic residues" evidence="1">
    <location>
        <begin position="55"/>
        <end position="66"/>
    </location>
</feature>
<keyword evidence="3" id="KW-1185">Reference proteome</keyword>
<evidence type="ECO:0000313" key="3">
    <source>
        <dbReference type="Proteomes" id="UP000198953"/>
    </source>
</evidence>